<comment type="caution">
    <text evidence="1">The sequence shown here is derived from an EMBL/GenBank/DDBJ whole genome shotgun (WGS) entry which is preliminary data.</text>
</comment>
<evidence type="ECO:0000313" key="1">
    <source>
        <dbReference type="EMBL" id="CAG7815009.1"/>
    </source>
</evidence>
<keyword evidence="2" id="KW-1185">Reference proteome</keyword>
<sequence>MIENLNCIGGTQPPCTVDPENPIKNNTSPSTCDPQNNAFICGRDTVTGNMQLYESPCELDRGKEVNPNLDTLYQAGTLGACPCNPSC</sequence>
<proteinExistence type="predicted"/>
<evidence type="ECO:0000313" key="2">
    <source>
        <dbReference type="Proteomes" id="UP000708208"/>
    </source>
</evidence>
<name>A0A8J2PIE7_9HEXA</name>
<dbReference type="EMBL" id="CAJVCH010333395">
    <property type="protein sequence ID" value="CAG7815009.1"/>
    <property type="molecule type" value="Genomic_DNA"/>
</dbReference>
<dbReference type="AlphaFoldDB" id="A0A8J2PIE7"/>
<dbReference type="Proteomes" id="UP000708208">
    <property type="component" value="Unassembled WGS sequence"/>
</dbReference>
<organism evidence="1 2">
    <name type="scientific">Allacma fusca</name>
    <dbReference type="NCBI Taxonomy" id="39272"/>
    <lineage>
        <taxon>Eukaryota</taxon>
        <taxon>Metazoa</taxon>
        <taxon>Ecdysozoa</taxon>
        <taxon>Arthropoda</taxon>
        <taxon>Hexapoda</taxon>
        <taxon>Collembola</taxon>
        <taxon>Symphypleona</taxon>
        <taxon>Sminthuridae</taxon>
        <taxon>Allacma</taxon>
    </lineage>
</organism>
<reference evidence="1" key="1">
    <citation type="submission" date="2021-06" db="EMBL/GenBank/DDBJ databases">
        <authorList>
            <person name="Hodson N. C."/>
            <person name="Mongue J. A."/>
            <person name="Jaron S. K."/>
        </authorList>
    </citation>
    <scope>NUCLEOTIDE SEQUENCE</scope>
</reference>
<accession>A0A8J2PIE7</accession>
<protein>
    <submittedName>
        <fullName evidence="1">Uncharacterized protein</fullName>
    </submittedName>
</protein>
<gene>
    <name evidence="1" type="ORF">AFUS01_LOCUS25715</name>
</gene>